<organism evidence="1 2">
    <name type="scientific">Candidatus Schekmanbacteria bacterium RBG_16_38_11</name>
    <dbReference type="NCBI Taxonomy" id="1817880"/>
    <lineage>
        <taxon>Bacteria</taxon>
        <taxon>Candidatus Schekmaniibacteriota</taxon>
    </lineage>
</organism>
<proteinExistence type="predicted"/>
<accession>A0A1F7RTV6</accession>
<comment type="caution">
    <text evidence="1">The sequence shown here is derived from an EMBL/GenBank/DDBJ whole genome shotgun (WGS) entry which is preliminary data.</text>
</comment>
<reference evidence="1 2" key="1">
    <citation type="journal article" date="2016" name="Nat. Commun.">
        <title>Thousands of microbial genomes shed light on interconnected biogeochemical processes in an aquifer system.</title>
        <authorList>
            <person name="Anantharaman K."/>
            <person name="Brown C.T."/>
            <person name="Hug L.A."/>
            <person name="Sharon I."/>
            <person name="Castelle C.J."/>
            <person name="Probst A.J."/>
            <person name="Thomas B.C."/>
            <person name="Singh A."/>
            <person name="Wilkins M.J."/>
            <person name="Karaoz U."/>
            <person name="Brodie E.L."/>
            <person name="Williams K.H."/>
            <person name="Hubbard S.S."/>
            <person name="Banfield J.F."/>
        </authorList>
    </citation>
    <scope>NUCLEOTIDE SEQUENCE [LARGE SCALE GENOMIC DNA]</scope>
</reference>
<gene>
    <name evidence="1" type="ORF">A2149_06685</name>
</gene>
<dbReference type="Pfam" id="PF19420">
    <property type="entry name" value="DDAH_eukar"/>
    <property type="match status" value="1"/>
</dbReference>
<protein>
    <recommendedName>
        <fullName evidence="3">Amidinotransferase</fullName>
    </recommendedName>
</protein>
<dbReference type="SUPFAM" id="SSF55909">
    <property type="entry name" value="Pentein"/>
    <property type="match status" value="1"/>
</dbReference>
<feature type="non-terminal residue" evidence="1">
    <location>
        <position position="1"/>
    </location>
</feature>
<name>A0A1F7RTV6_9BACT</name>
<dbReference type="Proteomes" id="UP000178435">
    <property type="component" value="Unassembled WGS sequence"/>
</dbReference>
<sequence length="197" mass="22801">TANAGLVYNSIFIRSNFRFKERKGEAKYFERWFKKNGYRTIKLPQEFNFEGEGDALFHGENLFAGYIIRSDINAYNIISNVIKKRILPLELVNNKFYHLDTCFLPLPNGEVVYYPYAFDEFGRKLVKNYIAKRIIIKKPEALRFGCNAIAIEKDVILNTGCVNLKNKLLELNYRVFEANLSEFIKAGGSAKCLVLFI</sequence>
<evidence type="ECO:0008006" key="3">
    <source>
        <dbReference type="Google" id="ProtNLM"/>
    </source>
</evidence>
<evidence type="ECO:0000313" key="1">
    <source>
        <dbReference type="EMBL" id="OGL44871.1"/>
    </source>
</evidence>
<dbReference type="Gene3D" id="3.75.10.10">
    <property type="entry name" value="L-arginine/glycine Amidinotransferase, Chain A"/>
    <property type="match status" value="1"/>
</dbReference>
<evidence type="ECO:0000313" key="2">
    <source>
        <dbReference type="Proteomes" id="UP000178435"/>
    </source>
</evidence>
<dbReference type="AlphaFoldDB" id="A0A1F7RTV6"/>
<dbReference type="EMBL" id="MGDF01000120">
    <property type="protein sequence ID" value="OGL44871.1"/>
    <property type="molecule type" value="Genomic_DNA"/>
</dbReference>